<proteinExistence type="predicted"/>
<organism evidence="1 2">
    <name type="scientific">Kluyvera cryocrescens</name>
    <name type="common">Kluyvera citrophila</name>
    <dbReference type="NCBI Taxonomy" id="580"/>
    <lineage>
        <taxon>Bacteria</taxon>
        <taxon>Pseudomonadati</taxon>
        <taxon>Pseudomonadota</taxon>
        <taxon>Gammaproteobacteria</taxon>
        <taxon>Enterobacterales</taxon>
        <taxon>Enterobacteriaceae</taxon>
        <taxon>Kluyvera</taxon>
    </lineage>
</organism>
<evidence type="ECO:0000313" key="1">
    <source>
        <dbReference type="EMBL" id="VFS89137.1"/>
    </source>
</evidence>
<reference evidence="1 2" key="1">
    <citation type="submission" date="2019-03" db="EMBL/GenBank/DDBJ databases">
        <authorList>
            <consortium name="Pathogen Informatics"/>
        </authorList>
    </citation>
    <scope>NUCLEOTIDE SEQUENCE [LARGE SCALE GENOMIC DNA]</scope>
    <source>
        <strain evidence="1 2">NCTC12993</strain>
    </source>
</reference>
<dbReference type="Proteomes" id="UP000401081">
    <property type="component" value="Unassembled WGS sequence"/>
</dbReference>
<evidence type="ECO:0000313" key="2">
    <source>
        <dbReference type="Proteomes" id="UP000401081"/>
    </source>
</evidence>
<name>A0A485CX77_KLUCR</name>
<keyword evidence="2" id="KW-1185">Reference proteome</keyword>
<dbReference type="EMBL" id="CAADJD010000031">
    <property type="protein sequence ID" value="VFS89137.1"/>
    <property type="molecule type" value="Genomic_DNA"/>
</dbReference>
<protein>
    <submittedName>
        <fullName evidence="1">Uncharacterized protein</fullName>
    </submittedName>
</protein>
<accession>A0A485CX77</accession>
<dbReference type="AlphaFoldDB" id="A0A485CX77"/>
<gene>
    <name evidence="1" type="ORF">NCTC12993_07197</name>
</gene>
<sequence length="59" mass="6704">MEEGVYIVRYKGEVQLARWSNDPIEIADSPNETIGYWTIVQSKDIALPNEVEVLKGPLQ</sequence>